<comment type="caution">
    <text evidence="1">The sequence shown here is derived from an EMBL/GenBank/DDBJ whole genome shotgun (WGS) entry which is preliminary data.</text>
</comment>
<sequence length="88" mass="10077">MAGQIFDLTSVRFIKRITIGNPNPSIPYSEEDSQQAIDVLNRCLSESPKGHIVGIEKNFVLLNMGEHQVIQQWLVYHIGFERKPLWLA</sequence>
<accession>A0A2U1TW66</accession>
<evidence type="ECO:0000313" key="2">
    <source>
        <dbReference type="Proteomes" id="UP000245138"/>
    </source>
</evidence>
<dbReference type="RefSeq" id="WP_109053606.1">
    <property type="nucleotide sequence ID" value="NZ_QDKJ01000004.1"/>
</dbReference>
<dbReference type="Proteomes" id="UP000245138">
    <property type="component" value="Unassembled WGS sequence"/>
</dbReference>
<evidence type="ECO:0000313" key="1">
    <source>
        <dbReference type="EMBL" id="PWC13657.1"/>
    </source>
</evidence>
<organism evidence="1 2">
    <name type="scientific">Brenneria roseae subsp. americana</name>
    <dbReference type="NCBI Taxonomy" id="1508507"/>
    <lineage>
        <taxon>Bacteria</taxon>
        <taxon>Pseudomonadati</taxon>
        <taxon>Pseudomonadota</taxon>
        <taxon>Gammaproteobacteria</taxon>
        <taxon>Enterobacterales</taxon>
        <taxon>Pectobacteriaceae</taxon>
        <taxon>Brenneria</taxon>
    </lineage>
</organism>
<dbReference type="AlphaFoldDB" id="A0A2U1TW66"/>
<gene>
    <name evidence="1" type="ORF">B4923_06835</name>
</gene>
<keyword evidence="2" id="KW-1185">Reference proteome</keyword>
<proteinExistence type="predicted"/>
<dbReference type="OrthoDB" id="5518837at2"/>
<name>A0A2U1TW66_9GAMM</name>
<dbReference type="EMBL" id="QDKJ01000004">
    <property type="protein sequence ID" value="PWC13657.1"/>
    <property type="molecule type" value="Genomic_DNA"/>
</dbReference>
<reference evidence="1 2" key="1">
    <citation type="submission" date="2018-04" db="EMBL/GenBank/DDBJ databases">
        <title>Brenneria corticis sp.nov.</title>
        <authorList>
            <person name="Li Y."/>
        </authorList>
    </citation>
    <scope>NUCLEOTIDE SEQUENCE [LARGE SCALE GENOMIC DNA]</scope>
    <source>
        <strain evidence="1 2">LMG 27715</strain>
    </source>
</reference>
<protein>
    <submittedName>
        <fullName evidence="1">Uncharacterized protein</fullName>
    </submittedName>
</protein>